<gene>
    <name evidence="1" type="ORF">MLD38_003536</name>
</gene>
<dbReference type="EMBL" id="CM042881">
    <property type="protein sequence ID" value="KAI4385520.1"/>
    <property type="molecule type" value="Genomic_DNA"/>
</dbReference>
<protein>
    <submittedName>
        <fullName evidence="1">Uncharacterized protein</fullName>
    </submittedName>
</protein>
<comment type="caution">
    <text evidence="1">The sequence shown here is derived from an EMBL/GenBank/DDBJ whole genome shotgun (WGS) entry which is preliminary data.</text>
</comment>
<keyword evidence="2" id="KW-1185">Reference proteome</keyword>
<organism evidence="1 2">
    <name type="scientific">Melastoma candidum</name>
    <dbReference type="NCBI Taxonomy" id="119954"/>
    <lineage>
        <taxon>Eukaryota</taxon>
        <taxon>Viridiplantae</taxon>
        <taxon>Streptophyta</taxon>
        <taxon>Embryophyta</taxon>
        <taxon>Tracheophyta</taxon>
        <taxon>Spermatophyta</taxon>
        <taxon>Magnoliopsida</taxon>
        <taxon>eudicotyledons</taxon>
        <taxon>Gunneridae</taxon>
        <taxon>Pentapetalae</taxon>
        <taxon>rosids</taxon>
        <taxon>malvids</taxon>
        <taxon>Myrtales</taxon>
        <taxon>Melastomataceae</taxon>
        <taxon>Melastomatoideae</taxon>
        <taxon>Melastomateae</taxon>
        <taxon>Melastoma</taxon>
    </lineage>
</organism>
<proteinExistence type="predicted"/>
<sequence length="81" mass="9639">MKTREYNRVKKQTMGLYVPPRSRQPYCRWKMASLEIISSITILKRPDRSRWHKSPRRDSCRILPSRKSSAMYIRAGEISVV</sequence>
<evidence type="ECO:0000313" key="2">
    <source>
        <dbReference type="Proteomes" id="UP001057402"/>
    </source>
</evidence>
<reference evidence="2" key="1">
    <citation type="journal article" date="2023" name="Front. Plant Sci.">
        <title>Chromosomal-level genome assembly of Melastoma candidum provides insights into trichome evolution.</title>
        <authorList>
            <person name="Zhong Y."/>
            <person name="Wu W."/>
            <person name="Sun C."/>
            <person name="Zou P."/>
            <person name="Liu Y."/>
            <person name="Dai S."/>
            <person name="Zhou R."/>
        </authorList>
    </citation>
    <scope>NUCLEOTIDE SEQUENCE [LARGE SCALE GENOMIC DNA]</scope>
</reference>
<dbReference type="Proteomes" id="UP001057402">
    <property type="component" value="Chromosome 2"/>
</dbReference>
<evidence type="ECO:0000313" key="1">
    <source>
        <dbReference type="EMBL" id="KAI4385520.1"/>
    </source>
</evidence>
<accession>A0ACB9S3K5</accession>
<name>A0ACB9S3K5_9MYRT</name>